<dbReference type="Pfam" id="PF03803">
    <property type="entry name" value="Scramblase"/>
    <property type="match status" value="1"/>
</dbReference>
<evidence type="ECO:0000313" key="3">
    <source>
        <dbReference type="EnsemblMetazoa" id="CJA22211.1"/>
    </source>
</evidence>
<dbReference type="PANTHER" id="PTHR23248:SF63">
    <property type="entry name" value="PHOSPHOLIPID SCRAMBLASE"/>
    <property type="match status" value="1"/>
</dbReference>
<accession>A0A8R1I7W1</accession>
<dbReference type="EnsemblMetazoa" id="CJA22211.1">
    <property type="protein sequence ID" value="CJA22211.1"/>
    <property type="gene ID" value="WBGene00177783"/>
</dbReference>
<keyword evidence="2" id="KW-0564">Palmitate</keyword>
<proteinExistence type="inferred from homology"/>
<dbReference type="InterPro" id="IPR025659">
    <property type="entry name" value="Tubby-like_C"/>
</dbReference>
<reference evidence="4" key="1">
    <citation type="submission" date="2010-08" db="EMBL/GenBank/DDBJ databases">
        <authorList>
            <consortium name="Caenorhabditis japonica Sequencing Consortium"/>
            <person name="Wilson R.K."/>
        </authorList>
    </citation>
    <scope>NUCLEOTIDE SEQUENCE [LARGE SCALE GENOMIC DNA]</scope>
    <source>
        <strain evidence="4">DF5081</strain>
    </source>
</reference>
<keyword evidence="2" id="KW-0449">Lipoprotein</keyword>
<protein>
    <recommendedName>
        <fullName evidence="2">Phospholipid scramblase</fullName>
    </recommendedName>
</protein>
<dbReference type="GO" id="GO:0005886">
    <property type="term" value="C:plasma membrane"/>
    <property type="evidence" value="ECO:0007669"/>
    <property type="project" value="TreeGrafter"/>
</dbReference>
<dbReference type="AlphaFoldDB" id="A0A8R1I7W1"/>
<dbReference type="SUPFAM" id="SSF54518">
    <property type="entry name" value="Tubby C-terminal domain-like"/>
    <property type="match status" value="1"/>
</dbReference>
<name>A0A8R1I7W1_CAEJA</name>
<evidence type="ECO:0000256" key="2">
    <source>
        <dbReference type="RuleBase" id="RU363116"/>
    </source>
</evidence>
<reference evidence="3" key="2">
    <citation type="submission" date="2022-06" db="UniProtKB">
        <authorList>
            <consortium name="EnsemblMetazoa"/>
        </authorList>
    </citation>
    <scope>IDENTIFICATION</scope>
    <source>
        <strain evidence="3">DF5081</strain>
    </source>
</reference>
<dbReference type="InterPro" id="IPR005552">
    <property type="entry name" value="Scramblase"/>
</dbReference>
<evidence type="ECO:0000256" key="1">
    <source>
        <dbReference type="ARBA" id="ARBA00005350"/>
    </source>
</evidence>
<keyword evidence="4" id="KW-1185">Reference proteome</keyword>
<evidence type="ECO:0000313" key="4">
    <source>
        <dbReference type="Proteomes" id="UP000005237"/>
    </source>
</evidence>
<dbReference type="Proteomes" id="UP000005237">
    <property type="component" value="Unassembled WGS sequence"/>
</dbReference>
<keyword evidence="2" id="KW-0106">Calcium</keyword>
<dbReference type="PANTHER" id="PTHR23248">
    <property type="entry name" value="PHOSPHOLIPID SCRAMBLASE-RELATED"/>
    <property type="match status" value="1"/>
</dbReference>
<organism evidence="3 4">
    <name type="scientific">Caenorhabditis japonica</name>
    <dbReference type="NCBI Taxonomy" id="281687"/>
    <lineage>
        <taxon>Eukaryota</taxon>
        <taxon>Metazoa</taxon>
        <taxon>Ecdysozoa</taxon>
        <taxon>Nematoda</taxon>
        <taxon>Chromadorea</taxon>
        <taxon>Rhabditida</taxon>
        <taxon>Rhabditina</taxon>
        <taxon>Rhabditomorpha</taxon>
        <taxon>Rhabditoidea</taxon>
        <taxon>Rhabditidae</taxon>
        <taxon>Peloderinae</taxon>
        <taxon>Caenorhabditis</taxon>
    </lineage>
</organism>
<dbReference type="GO" id="GO:0017128">
    <property type="term" value="F:phospholipid scramblase activity"/>
    <property type="evidence" value="ECO:0007669"/>
    <property type="project" value="InterPro"/>
</dbReference>
<comment type="function">
    <text evidence="2">May mediate accelerated ATP-independent bidirectional transbilayer migration of phospholipids upon binding calcium ions that results in a loss of phospholipid asymmetry in the plasma membrane.</text>
</comment>
<comment type="similarity">
    <text evidence="1 2">Belongs to the phospholipid scramblase family.</text>
</comment>
<comment type="cofactor">
    <cofactor evidence="2">
        <name>Ca(2+)</name>
        <dbReference type="ChEBI" id="CHEBI:29108"/>
    </cofactor>
</comment>
<sequence>MQFSVPQMRSIAVLQPHHFHFQIKTANNGAVVGAITKKWGGCCREAFTDADTFMVGFPGDLDVKLKGVLLGATFLIDFMEFEQKSQNRNNGI</sequence>